<evidence type="ECO:0008006" key="3">
    <source>
        <dbReference type="Google" id="ProtNLM"/>
    </source>
</evidence>
<proteinExistence type="predicted"/>
<dbReference type="PANTHER" id="PTHR39335">
    <property type="entry name" value="BLL4220 PROTEIN"/>
    <property type="match status" value="1"/>
</dbReference>
<reference evidence="2" key="1">
    <citation type="journal article" date="2019" name="Int. J. Syst. Evol. Microbiol.">
        <title>The Global Catalogue of Microorganisms (GCM) 10K type strain sequencing project: providing services to taxonomists for standard genome sequencing and annotation.</title>
        <authorList>
            <consortium name="The Broad Institute Genomics Platform"/>
            <consortium name="The Broad Institute Genome Sequencing Center for Infectious Disease"/>
            <person name="Wu L."/>
            <person name="Ma J."/>
        </authorList>
    </citation>
    <scope>NUCLEOTIDE SEQUENCE [LARGE SCALE GENOMIC DNA]</scope>
    <source>
        <strain evidence="2">DFY41</strain>
    </source>
</reference>
<dbReference type="RefSeq" id="WP_378593432.1">
    <property type="nucleotide sequence ID" value="NZ_JBHSKD010000027.1"/>
</dbReference>
<protein>
    <recommendedName>
        <fullName evidence="3">Lipoprotein</fullName>
    </recommendedName>
</protein>
<gene>
    <name evidence="1" type="ORF">ACFPGP_21955</name>
</gene>
<accession>A0ABW0BR64</accession>
<dbReference type="InterPro" id="IPR005297">
    <property type="entry name" value="Lipoprotein_repeat"/>
</dbReference>
<evidence type="ECO:0000313" key="2">
    <source>
        <dbReference type="Proteomes" id="UP001596087"/>
    </source>
</evidence>
<dbReference type="Proteomes" id="UP001596087">
    <property type="component" value="Unassembled WGS sequence"/>
</dbReference>
<keyword evidence="2" id="KW-1185">Reference proteome</keyword>
<dbReference type="PANTHER" id="PTHR39335:SF1">
    <property type="entry name" value="BLL4220 PROTEIN"/>
    <property type="match status" value="1"/>
</dbReference>
<evidence type="ECO:0000313" key="1">
    <source>
        <dbReference type="EMBL" id="MFC5179362.1"/>
    </source>
</evidence>
<comment type="caution">
    <text evidence="1">The sequence shown here is derived from an EMBL/GenBank/DDBJ whole genome shotgun (WGS) entry which is preliminary data.</text>
</comment>
<dbReference type="EMBL" id="JBHSKD010000027">
    <property type="protein sequence ID" value="MFC5179362.1"/>
    <property type="molecule type" value="Genomic_DNA"/>
</dbReference>
<name>A0ABW0BR64_9ACTN</name>
<dbReference type="Pfam" id="PF03640">
    <property type="entry name" value="Lipoprotein_15"/>
    <property type="match status" value="1"/>
</dbReference>
<organism evidence="1 2">
    <name type="scientific">Nocardioides taihuensis</name>
    <dbReference type="NCBI Taxonomy" id="1835606"/>
    <lineage>
        <taxon>Bacteria</taxon>
        <taxon>Bacillati</taxon>
        <taxon>Actinomycetota</taxon>
        <taxon>Actinomycetes</taxon>
        <taxon>Propionibacteriales</taxon>
        <taxon>Nocardioidaceae</taxon>
        <taxon>Nocardioides</taxon>
    </lineage>
</organism>
<sequence>MVVAAVSDFGPVLFDGTGQAIYVFDVEKTSQPRCYGSCAVAWPPVLTDGAPLAGDRVEEALLGTTRRSDGTTQVTYDGHPLYFYAHEGKDEVKCHDVFLNGGTWYAVQPDGDRAPTPST</sequence>